<dbReference type="AlphaFoldDB" id="A0A1F5YNJ7"/>
<gene>
    <name evidence="8" type="ORF">A2Z33_00315</name>
</gene>
<dbReference type="Gene3D" id="3.30.450.20">
    <property type="entry name" value="PAS domain"/>
    <property type="match status" value="1"/>
</dbReference>
<evidence type="ECO:0000256" key="5">
    <source>
        <dbReference type="ARBA" id="ARBA00023136"/>
    </source>
</evidence>
<feature type="transmembrane region" description="Helical" evidence="6">
    <location>
        <begin position="40"/>
        <end position="62"/>
    </location>
</feature>
<proteinExistence type="predicted"/>
<feature type="transmembrane region" description="Helical" evidence="6">
    <location>
        <begin position="187"/>
        <end position="213"/>
    </location>
</feature>
<feature type="domain" description="Single cache" evidence="7">
    <location>
        <begin position="395"/>
        <end position="490"/>
    </location>
</feature>
<keyword evidence="4 6" id="KW-1133">Transmembrane helix</keyword>
<feature type="transmembrane region" description="Helical" evidence="6">
    <location>
        <begin position="6"/>
        <end position="28"/>
    </location>
</feature>
<dbReference type="STRING" id="1798374.A2Z33_00315"/>
<keyword evidence="2" id="KW-1003">Cell membrane</keyword>
<evidence type="ECO:0000256" key="1">
    <source>
        <dbReference type="ARBA" id="ARBA00004651"/>
    </source>
</evidence>
<sequence>MWSQFYLIQADFAVSILAALTFFGVFWLHFDAWIVRKSPLLSVRTVGFLLLAVSSLVAAVRIETGIIDPIFPESIRHITELILTFTGLLLIIGSVLADPLTKRPITPARTIQPLVLPLTAVLPVTLPAATVAMFALTGFLYLRRATVGLEDHLKPLALSFYLIALSRLILLSELLRTTTVPDIYRLVAPYGALWIAGHIVMAVAIGILFRWVFGYLLKQFGTQLFMIFTIAAAAMFLVTTVLYSALLIRDMERETLSQLATNVRVLSLALEGKHAQSLAAARSLSLNQTVILRLAEGSRQDLAAVASDQILSGNLSSLIIINSSGQVVARGEDRERIGDSLSDDPLVKRAVRGDEVMSSGVSEGVLGQSLVVRSAVPVKSENAVVGIVLSAAELDSAFVDGIKKATGLEASVYGGYRVAATTFTDAAGNRLTGLTASDPAVRESVLKGEVFSGTVTVGSSGFYGAYAPVTDIDGTVVGMLFTGKPQIAVLAAAGRSIEITFLVTVILLTLLTVPAYGIARYITGQLI</sequence>
<dbReference type="InterPro" id="IPR029151">
    <property type="entry name" value="Sensor-like_sf"/>
</dbReference>
<keyword evidence="3 6" id="KW-0812">Transmembrane</keyword>
<evidence type="ECO:0000256" key="3">
    <source>
        <dbReference type="ARBA" id="ARBA00022692"/>
    </source>
</evidence>
<evidence type="ECO:0000259" key="7">
    <source>
        <dbReference type="Pfam" id="PF17202"/>
    </source>
</evidence>
<reference evidence="8 9" key="1">
    <citation type="journal article" date="2016" name="Nat. Commun.">
        <title>Thousands of microbial genomes shed light on interconnected biogeochemical processes in an aquifer system.</title>
        <authorList>
            <person name="Anantharaman K."/>
            <person name="Brown C.T."/>
            <person name="Hug L.A."/>
            <person name="Sharon I."/>
            <person name="Castelle C.J."/>
            <person name="Probst A.J."/>
            <person name="Thomas B.C."/>
            <person name="Singh A."/>
            <person name="Wilkins M.J."/>
            <person name="Karaoz U."/>
            <person name="Brodie E.L."/>
            <person name="Williams K.H."/>
            <person name="Hubbard S.S."/>
            <person name="Banfield J.F."/>
        </authorList>
    </citation>
    <scope>NUCLEOTIDE SEQUENCE [LARGE SCALE GENOMIC DNA]</scope>
</reference>
<feature type="transmembrane region" description="Helical" evidence="6">
    <location>
        <begin position="113"/>
        <end position="136"/>
    </location>
</feature>
<evidence type="ECO:0000256" key="6">
    <source>
        <dbReference type="SAM" id="Phobius"/>
    </source>
</evidence>
<dbReference type="SUPFAM" id="SSF103190">
    <property type="entry name" value="Sensory domain-like"/>
    <property type="match status" value="2"/>
</dbReference>
<dbReference type="Pfam" id="PF17202">
    <property type="entry name" value="sCache_3_3"/>
    <property type="match status" value="1"/>
</dbReference>
<keyword evidence="5 6" id="KW-0472">Membrane</keyword>
<comment type="caution">
    <text evidence="8">The sequence shown here is derived from an EMBL/GenBank/DDBJ whole genome shotgun (WGS) entry which is preliminary data.</text>
</comment>
<evidence type="ECO:0000313" key="9">
    <source>
        <dbReference type="Proteomes" id="UP000178448"/>
    </source>
</evidence>
<feature type="transmembrane region" description="Helical" evidence="6">
    <location>
        <begin position="225"/>
        <end position="248"/>
    </location>
</feature>
<feature type="transmembrane region" description="Helical" evidence="6">
    <location>
        <begin position="82"/>
        <end position="101"/>
    </location>
</feature>
<dbReference type="GO" id="GO:0005886">
    <property type="term" value="C:plasma membrane"/>
    <property type="evidence" value="ECO:0007669"/>
    <property type="project" value="UniProtKB-SubCell"/>
</dbReference>
<dbReference type="Proteomes" id="UP000178448">
    <property type="component" value="Unassembled WGS sequence"/>
</dbReference>
<dbReference type="InterPro" id="IPR033463">
    <property type="entry name" value="sCache_3"/>
</dbReference>
<evidence type="ECO:0000256" key="2">
    <source>
        <dbReference type="ARBA" id="ARBA00022475"/>
    </source>
</evidence>
<accession>A0A1F5YNJ7</accession>
<comment type="subcellular location">
    <subcellularLocation>
        <location evidence="1">Cell membrane</location>
        <topology evidence="1">Multi-pass membrane protein</topology>
    </subcellularLocation>
</comment>
<organism evidence="8 9">
    <name type="scientific">Candidatus Gottesmanbacteria bacterium RBG_16_52_11</name>
    <dbReference type="NCBI Taxonomy" id="1798374"/>
    <lineage>
        <taxon>Bacteria</taxon>
        <taxon>Candidatus Gottesmaniibacteriota</taxon>
    </lineage>
</organism>
<evidence type="ECO:0000313" key="8">
    <source>
        <dbReference type="EMBL" id="OGG01769.1"/>
    </source>
</evidence>
<dbReference type="EMBL" id="MFJD01000010">
    <property type="protein sequence ID" value="OGG01769.1"/>
    <property type="molecule type" value="Genomic_DNA"/>
</dbReference>
<feature type="transmembrane region" description="Helical" evidence="6">
    <location>
        <begin position="156"/>
        <end position="175"/>
    </location>
</feature>
<protein>
    <recommendedName>
        <fullName evidence="7">Single cache domain-containing protein</fullName>
    </recommendedName>
</protein>
<feature type="transmembrane region" description="Helical" evidence="6">
    <location>
        <begin position="499"/>
        <end position="519"/>
    </location>
</feature>
<evidence type="ECO:0000256" key="4">
    <source>
        <dbReference type="ARBA" id="ARBA00022989"/>
    </source>
</evidence>
<name>A0A1F5YNJ7_9BACT</name>